<gene>
    <name evidence="1" type="ORF">PV328_001697</name>
</gene>
<proteinExistence type="predicted"/>
<evidence type="ECO:0000313" key="1">
    <source>
        <dbReference type="EMBL" id="KAK0177665.1"/>
    </source>
</evidence>
<keyword evidence="2" id="KW-1185">Reference proteome</keyword>
<comment type="caution">
    <text evidence="1">The sequence shown here is derived from an EMBL/GenBank/DDBJ whole genome shotgun (WGS) entry which is preliminary data.</text>
</comment>
<accession>A0AA39FY67</accession>
<reference evidence="1" key="2">
    <citation type="submission" date="2023-03" db="EMBL/GenBank/DDBJ databases">
        <authorList>
            <person name="Inwood S.N."/>
            <person name="Skelly J.G."/>
            <person name="Guhlin J."/>
            <person name="Harrop T.W.R."/>
            <person name="Goldson S.G."/>
            <person name="Dearden P.K."/>
        </authorList>
    </citation>
    <scope>NUCLEOTIDE SEQUENCE</scope>
    <source>
        <strain evidence="1">Irish</strain>
        <tissue evidence="1">Whole body</tissue>
    </source>
</reference>
<dbReference type="Proteomes" id="UP001168990">
    <property type="component" value="Unassembled WGS sequence"/>
</dbReference>
<protein>
    <submittedName>
        <fullName evidence="1">Uncharacterized protein</fullName>
    </submittedName>
</protein>
<evidence type="ECO:0000313" key="2">
    <source>
        <dbReference type="Proteomes" id="UP001168990"/>
    </source>
</evidence>
<name>A0AA39FY67_9HYME</name>
<dbReference type="EMBL" id="JAQQBS010000001">
    <property type="protein sequence ID" value="KAK0177665.1"/>
    <property type="molecule type" value="Genomic_DNA"/>
</dbReference>
<dbReference type="AlphaFoldDB" id="A0AA39FY67"/>
<organism evidence="1 2">
    <name type="scientific">Microctonus aethiopoides</name>
    <dbReference type="NCBI Taxonomy" id="144406"/>
    <lineage>
        <taxon>Eukaryota</taxon>
        <taxon>Metazoa</taxon>
        <taxon>Ecdysozoa</taxon>
        <taxon>Arthropoda</taxon>
        <taxon>Hexapoda</taxon>
        <taxon>Insecta</taxon>
        <taxon>Pterygota</taxon>
        <taxon>Neoptera</taxon>
        <taxon>Endopterygota</taxon>
        <taxon>Hymenoptera</taxon>
        <taxon>Apocrita</taxon>
        <taxon>Ichneumonoidea</taxon>
        <taxon>Braconidae</taxon>
        <taxon>Euphorinae</taxon>
        <taxon>Microctonus</taxon>
    </lineage>
</organism>
<sequence length="133" mass="16247">MDILLEEYEKIIIEKRRIAMIETIRDLERNLGDLPQELNTFDEWLETSHNELGERLALLLITFWQNIWINFDESTKISFQKRYDELQEELFQRSFPELQQKINSLMARWIPEGTRFAKPYLDYLKSEMMNERI</sequence>
<reference evidence="1" key="1">
    <citation type="journal article" date="2023" name="bioRxiv">
        <title>Scaffold-level genome assemblies of two parasitoid biocontrol wasps reveal the parthenogenesis mechanism and an associated novel virus.</title>
        <authorList>
            <person name="Inwood S."/>
            <person name="Skelly J."/>
            <person name="Guhlin J."/>
            <person name="Harrop T."/>
            <person name="Goldson S."/>
            <person name="Dearden P."/>
        </authorList>
    </citation>
    <scope>NUCLEOTIDE SEQUENCE</scope>
    <source>
        <strain evidence="1">Irish</strain>
        <tissue evidence="1">Whole body</tissue>
    </source>
</reference>